<evidence type="ECO:0000256" key="1">
    <source>
        <dbReference type="ARBA" id="ARBA00010541"/>
    </source>
</evidence>
<dbReference type="InterPro" id="IPR001940">
    <property type="entry name" value="Peptidase_S1C"/>
</dbReference>
<keyword evidence="2 5" id="KW-0645">Protease</keyword>
<protein>
    <submittedName>
        <fullName evidence="5">Serine protease Do</fullName>
    </submittedName>
</protein>
<evidence type="ECO:0000256" key="3">
    <source>
        <dbReference type="ARBA" id="ARBA00022801"/>
    </source>
</evidence>
<dbReference type="SMART" id="SM00228">
    <property type="entry name" value="PDZ"/>
    <property type="match status" value="1"/>
</dbReference>
<dbReference type="InterPro" id="IPR036034">
    <property type="entry name" value="PDZ_sf"/>
</dbReference>
<dbReference type="Proteomes" id="UP000199689">
    <property type="component" value="Unassembled WGS sequence"/>
</dbReference>
<dbReference type="PANTHER" id="PTHR43343">
    <property type="entry name" value="PEPTIDASE S12"/>
    <property type="match status" value="1"/>
</dbReference>
<keyword evidence="3" id="KW-0378">Hydrolase</keyword>
<dbReference type="Gene3D" id="2.30.42.10">
    <property type="match status" value="1"/>
</dbReference>
<dbReference type="RefSeq" id="WP_234944942.1">
    <property type="nucleotide sequence ID" value="NZ_FMXA01000014.1"/>
</dbReference>
<gene>
    <name evidence="5" type="ORF">SAMN02910343_01176</name>
</gene>
<dbReference type="GO" id="GO:0006508">
    <property type="term" value="P:proteolysis"/>
    <property type="evidence" value="ECO:0007669"/>
    <property type="project" value="UniProtKB-KW"/>
</dbReference>
<dbReference type="Pfam" id="PF13365">
    <property type="entry name" value="Trypsin_2"/>
    <property type="match status" value="1"/>
</dbReference>
<dbReference type="PRINTS" id="PR00834">
    <property type="entry name" value="PROTEASES2C"/>
</dbReference>
<reference evidence="5 6" key="1">
    <citation type="submission" date="2016-10" db="EMBL/GenBank/DDBJ databases">
        <authorList>
            <person name="de Groot N.N."/>
        </authorList>
    </citation>
    <scope>NUCLEOTIDE SEQUENCE [LARGE SCALE GENOMIC DNA]</scope>
    <source>
        <strain evidence="5 6">DSM 15230</strain>
    </source>
</reference>
<evidence type="ECO:0000256" key="2">
    <source>
        <dbReference type="ARBA" id="ARBA00022670"/>
    </source>
</evidence>
<dbReference type="InterPro" id="IPR051201">
    <property type="entry name" value="Chloro_Bact_Ser_Proteases"/>
</dbReference>
<dbReference type="GeneID" id="87756192"/>
<evidence type="ECO:0000313" key="6">
    <source>
        <dbReference type="Proteomes" id="UP000199689"/>
    </source>
</evidence>
<sequence length="380" mass="40156">MKNNRKYINNSKGRFDKRLAVILLAAILIGGVSGYKLNTHMHPAGDEQGTYTWSNDSSAPVESTLPASRNTAVVETAKRVGPAVVGITSEVYDRDIFNRNVEVGQNVGSGVIFDKKGYIVTNNHVVGNNRQVNVALSDGQVVTGKVIGTDAVTDLAVVKIPGSDKLPVAEFGNSDSLQPGETAVAIGNPLGLEFRGTVTVGVISALNRTLDDVEQQIKLIQTDAAINPGNSGGALCTADGKVIGINSAKIAKAGVEGMGFAIPINQVKAIVSQLISNGHVTRPYLGLYGIDKTLAARNGISWDHNGGIYVYKIADGSPLDGSDIVRGDYIMQINGKATNSLSELRNVMMNYKPGDKVTITYEHSGHTRTAVVVLGEDDGK</sequence>
<dbReference type="Gene3D" id="2.40.10.10">
    <property type="entry name" value="Trypsin-like serine proteases"/>
    <property type="match status" value="2"/>
</dbReference>
<dbReference type="InterPro" id="IPR043504">
    <property type="entry name" value="Peptidase_S1_PA_chymotrypsin"/>
</dbReference>
<dbReference type="STRING" id="209880.SAMN02910343_01176"/>
<evidence type="ECO:0000259" key="4">
    <source>
        <dbReference type="PROSITE" id="PS50106"/>
    </source>
</evidence>
<organism evidence="5 6">
    <name type="scientific">Allisonella histaminiformans</name>
    <dbReference type="NCBI Taxonomy" id="209880"/>
    <lineage>
        <taxon>Bacteria</taxon>
        <taxon>Bacillati</taxon>
        <taxon>Bacillota</taxon>
        <taxon>Negativicutes</taxon>
        <taxon>Veillonellales</taxon>
        <taxon>Veillonellaceae</taxon>
        <taxon>Allisonella</taxon>
    </lineage>
</organism>
<dbReference type="InterPro" id="IPR001478">
    <property type="entry name" value="PDZ"/>
</dbReference>
<feature type="domain" description="PDZ" evidence="4">
    <location>
        <begin position="287"/>
        <end position="365"/>
    </location>
</feature>
<dbReference type="SUPFAM" id="SSF50494">
    <property type="entry name" value="Trypsin-like serine proteases"/>
    <property type="match status" value="1"/>
</dbReference>
<keyword evidence="6" id="KW-1185">Reference proteome</keyword>
<comment type="similarity">
    <text evidence="1">Belongs to the peptidase S1C family.</text>
</comment>
<dbReference type="GO" id="GO:0004252">
    <property type="term" value="F:serine-type endopeptidase activity"/>
    <property type="evidence" value="ECO:0007669"/>
    <property type="project" value="InterPro"/>
</dbReference>
<dbReference type="PROSITE" id="PS50106">
    <property type="entry name" value="PDZ"/>
    <property type="match status" value="1"/>
</dbReference>
<dbReference type="SUPFAM" id="SSF50156">
    <property type="entry name" value="PDZ domain-like"/>
    <property type="match status" value="1"/>
</dbReference>
<dbReference type="Pfam" id="PF13180">
    <property type="entry name" value="PDZ_2"/>
    <property type="match status" value="1"/>
</dbReference>
<evidence type="ECO:0000313" key="5">
    <source>
        <dbReference type="EMBL" id="SDA53775.1"/>
    </source>
</evidence>
<dbReference type="PANTHER" id="PTHR43343:SF3">
    <property type="entry name" value="PROTEASE DO-LIKE 8, CHLOROPLASTIC"/>
    <property type="match status" value="1"/>
</dbReference>
<dbReference type="AlphaFoldDB" id="A0A1G5W963"/>
<dbReference type="EMBL" id="FMXA01000014">
    <property type="protein sequence ID" value="SDA53775.1"/>
    <property type="molecule type" value="Genomic_DNA"/>
</dbReference>
<name>A0A1G5W963_9FIRM</name>
<proteinExistence type="inferred from homology"/>
<accession>A0A1G5W963</accession>
<dbReference type="InterPro" id="IPR009003">
    <property type="entry name" value="Peptidase_S1_PA"/>
</dbReference>